<comment type="caution">
    <text evidence="1">The sequence shown here is derived from an EMBL/GenBank/DDBJ whole genome shotgun (WGS) entry which is preliminary data.</text>
</comment>
<organism evidence="1 2">
    <name type="scientific">Colwellia psychrerythraea</name>
    <name type="common">Vibrio psychroerythus</name>
    <dbReference type="NCBI Taxonomy" id="28229"/>
    <lineage>
        <taxon>Bacteria</taxon>
        <taxon>Pseudomonadati</taxon>
        <taxon>Pseudomonadota</taxon>
        <taxon>Gammaproteobacteria</taxon>
        <taxon>Alteromonadales</taxon>
        <taxon>Colwelliaceae</taxon>
        <taxon>Colwellia</taxon>
    </lineage>
</organism>
<dbReference type="OrthoDB" id="6288375at2"/>
<evidence type="ECO:0000313" key="1">
    <source>
        <dbReference type="EMBL" id="KGJ93906.1"/>
    </source>
</evidence>
<gene>
    <name evidence="1" type="ORF">GAB14E_2461</name>
</gene>
<reference evidence="1 2" key="1">
    <citation type="submission" date="2014-08" db="EMBL/GenBank/DDBJ databases">
        <title>Genomic and Phenotypic Diversity of Colwellia psychrerythraea strains from Disparate Marine Basins.</title>
        <authorList>
            <person name="Techtmann S.M."/>
            <person name="Stelling S.C."/>
            <person name="Utturkar S.M."/>
            <person name="Alshibli N."/>
            <person name="Harris A."/>
            <person name="Brown S.D."/>
            <person name="Hazen T.C."/>
        </authorList>
    </citation>
    <scope>NUCLEOTIDE SEQUENCE [LARGE SCALE GENOMIC DNA]</scope>
    <source>
        <strain evidence="1 2">GAB14E</strain>
    </source>
</reference>
<dbReference type="AlphaFoldDB" id="A0A099KTM1"/>
<dbReference type="PATRIC" id="fig|28229.3.peg.2082"/>
<protein>
    <submittedName>
        <fullName evidence="1">Uncharacterized protein</fullName>
    </submittedName>
</protein>
<proteinExistence type="predicted"/>
<dbReference type="RefSeq" id="WP_033082121.1">
    <property type="nucleotide sequence ID" value="NZ_JQEC01000021.1"/>
</dbReference>
<accession>A0A099KTM1</accession>
<name>A0A099KTM1_COLPS</name>
<sequence>MASPLVISHYWSGDASDADIAIIELKFRLNALGALPSHVTVVSAGEACVLLDPIVFEFYQWLSDHCHVTFISAACTSVHAGILDFYHSDLDATLVISIELGKSFQQSCLNSLGIGNDNEQKGLDVIPCVGFIALKRLVVGKKIAPHELVVEQCQLISQQPGMTGTQLLIRQLYQELKSLPAHVLPVSFNICSLWAKSLFRGLDNLFAVNQRSVNWLSSIESCQRHYLSLKPLLELQLYRQKLKQNSLLFFTLGGGGRVGMLQLGKNIKTPIKLPKASFEQQSLLNDIKSYQLANSLIQADKSAYYKQIRATLKYPHSRYRGKDNHYFKWQIPGNIEQAVIVQPSPEQSTPQKKTPKKTASKLTIIKTITGANA</sequence>
<dbReference type="Proteomes" id="UP000029868">
    <property type="component" value="Unassembled WGS sequence"/>
</dbReference>
<evidence type="ECO:0000313" key="2">
    <source>
        <dbReference type="Proteomes" id="UP000029868"/>
    </source>
</evidence>
<dbReference type="EMBL" id="JQEC01000021">
    <property type="protein sequence ID" value="KGJ93906.1"/>
    <property type="molecule type" value="Genomic_DNA"/>
</dbReference>